<dbReference type="EMBL" id="BBYQ01000127">
    <property type="protein sequence ID" value="GAP31788.1"/>
    <property type="molecule type" value="Genomic_DNA"/>
</dbReference>
<evidence type="ECO:0000256" key="4">
    <source>
        <dbReference type="SAM" id="MobiDB-lite"/>
    </source>
</evidence>
<evidence type="ECO:0000313" key="6">
    <source>
        <dbReference type="EMBL" id="GAP31788.1"/>
    </source>
</evidence>
<dbReference type="OrthoDB" id="7502553at2"/>
<dbReference type="RefSeq" id="WP_033090380.1">
    <property type="nucleotide sequence ID" value="NZ_AP017900.1"/>
</dbReference>
<dbReference type="Pfam" id="PF14559">
    <property type="entry name" value="TPR_19"/>
    <property type="match status" value="1"/>
</dbReference>
<feature type="repeat" description="TPR" evidence="3">
    <location>
        <begin position="35"/>
        <end position="68"/>
    </location>
</feature>
<accession>A0A0B8NM79</accession>
<feature type="region of interest" description="Disordered" evidence="4">
    <location>
        <begin position="231"/>
        <end position="251"/>
    </location>
</feature>
<keyword evidence="1" id="KW-0677">Repeat</keyword>
<dbReference type="AlphaFoldDB" id="A0A0B8NM79"/>
<dbReference type="InterPro" id="IPR019734">
    <property type="entry name" value="TPR_rpt"/>
</dbReference>
<sequence>MSDKIVKARALRDLGRREGARELLAEALAADPDDADALAEMAVVCLQLGEFERALEFSESALRLVPEVSYAWRIRAHAAVRAADGAPDRSVERRELSITARTAARRALEINASEPSNHVTFALAYAEKDPTSALAAIDRALELDPESIDAFRMRAYIHRALLPDNDRAAAALGEILRLDPENAGAIHDLGRIDAAQGDLETAAARMLRAGQLNPARGDEIRRDLAWVRAQQALQPRPRPERSRAQRNSPPVLDQQVLEELRNCDAGRWHGTAAADIERAVAELAELRQAHPEDADILYESALADWLCGRRRAAITRLRKVSRLGPARAGQVEAHIATLEEQDQRAVETRAAQREEQAWREEREAESELERAAEQAIARRAARARAKARRGGVDLDAAVRVERPAAAASFKRHWLIVVPAIFLVKLSLHGCASSSGDHQPSVYTPPPYTSATMDPRVLQHLFETPASPPR</sequence>
<reference evidence="6 7" key="2">
    <citation type="journal article" date="2016" name="Genome Announc.">
        <title>Draft Genome Sequence of Erythromycin- and Oxytetracycline-Sensitive Nocardia seriolae Strain U-1 (NBRC 110359).</title>
        <authorList>
            <person name="Imajoh M."/>
            <person name="Sukeda M."/>
            <person name="Shimizu M."/>
            <person name="Yamane J."/>
            <person name="Ohnishi K."/>
            <person name="Oshima S."/>
        </authorList>
    </citation>
    <scope>NUCLEOTIDE SEQUENCE [LARGE SCALE GENOMIC DNA]</scope>
    <source>
        <strain evidence="6 7">U-1</strain>
    </source>
</reference>
<reference evidence="7" key="1">
    <citation type="submission" date="2015-07" db="EMBL/GenBank/DDBJ databases">
        <title>Nocardia seriolae U-1 whole genome shotgun sequence.</title>
        <authorList>
            <person name="Imajoh M."/>
            <person name="Fukumoto Y."/>
            <person name="Sukeda M."/>
            <person name="Yamane J."/>
            <person name="Yamasaki K."/>
            <person name="Shimizu M."/>
            <person name="Ohnishi K."/>
            <person name="Oshima S."/>
        </authorList>
    </citation>
    <scope>NUCLEOTIDE SEQUENCE [LARGE SCALE GENOMIC DNA]</scope>
    <source>
        <strain evidence="7">U-1</strain>
    </source>
</reference>
<evidence type="ECO:0000313" key="7">
    <source>
        <dbReference type="Proteomes" id="UP000037179"/>
    </source>
</evidence>
<dbReference type="PANTHER" id="PTHR44186">
    <property type="match status" value="1"/>
</dbReference>
<evidence type="ECO:0000256" key="3">
    <source>
        <dbReference type="PROSITE-ProRule" id="PRU00339"/>
    </source>
</evidence>
<evidence type="ECO:0000313" key="8">
    <source>
        <dbReference type="Proteomes" id="UP000180166"/>
    </source>
</evidence>
<dbReference type="Proteomes" id="UP000037179">
    <property type="component" value="Unassembled WGS sequence"/>
</dbReference>
<dbReference type="Pfam" id="PF13432">
    <property type="entry name" value="TPR_16"/>
    <property type="match status" value="1"/>
</dbReference>
<keyword evidence="7" id="KW-1185">Reference proteome</keyword>
<evidence type="ECO:0000313" key="5">
    <source>
        <dbReference type="EMBL" id="APA95041.1"/>
    </source>
</evidence>
<dbReference type="KEGG" id="nsr:NS506_00967"/>
<keyword evidence="2 3" id="KW-0802">TPR repeat</keyword>
<evidence type="ECO:0000256" key="2">
    <source>
        <dbReference type="ARBA" id="ARBA00022803"/>
    </source>
</evidence>
<dbReference type="Gene3D" id="1.25.40.10">
    <property type="entry name" value="Tetratricopeptide repeat domain"/>
    <property type="match status" value="2"/>
</dbReference>
<protein>
    <submittedName>
        <fullName evidence="6">Uncharacterized protein</fullName>
    </submittedName>
</protein>
<dbReference type="SUPFAM" id="SSF48452">
    <property type="entry name" value="TPR-like"/>
    <property type="match status" value="1"/>
</dbReference>
<proteinExistence type="predicted"/>
<dbReference type="Proteomes" id="UP000180166">
    <property type="component" value="Chromosome"/>
</dbReference>
<reference evidence="5 8" key="3">
    <citation type="submission" date="2016-10" db="EMBL/GenBank/DDBJ databases">
        <title>Genome sequence of Nocardia seriolae strain EM150506, isolated from Anguila japonica.</title>
        <authorList>
            <person name="Han H.-J."/>
        </authorList>
    </citation>
    <scope>NUCLEOTIDE SEQUENCE [LARGE SCALE GENOMIC DNA]</scope>
    <source>
        <strain evidence="5 8">EM150506</strain>
    </source>
</reference>
<dbReference type="PANTHER" id="PTHR44186:SF1">
    <property type="entry name" value="BARDET-BIEDL SYNDROME 4 PROTEIN"/>
    <property type="match status" value="1"/>
</dbReference>
<dbReference type="InterPro" id="IPR011990">
    <property type="entry name" value="TPR-like_helical_dom_sf"/>
</dbReference>
<name>A0A0B8NM79_9NOCA</name>
<dbReference type="PROSITE" id="PS50005">
    <property type="entry name" value="TPR"/>
    <property type="match status" value="1"/>
</dbReference>
<organism evidence="6 7">
    <name type="scientific">Nocardia seriolae</name>
    <dbReference type="NCBI Taxonomy" id="37332"/>
    <lineage>
        <taxon>Bacteria</taxon>
        <taxon>Bacillati</taxon>
        <taxon>Actinomycetota</taxon>
        <taxon>Actinomycetes</taxon>
        <taxon>Mycobacteriales</taxon>
        <taxon>Nocardiaceae</taxon>
        <taxon>Nocardia</taxon>
    </lineage>
</organism>
<dbReference type="SMART" id="SM00028">
    <property type="entry name" value="TPR"/>
    <property type="match status" value="2"/>
</dbReference>
<gene>
    <name evidence="5" type="ORF">NS506_00967</name>
    <name evidence="6" type="ORF">NSK11_contig00127-0011</name>
</gene>
<dbReference type="EMBL" id="CP017839">
    <property type="protein sequence ID" value="APA95041.1"/>
    <property type="molecule type" value="Genomic_DNA"/>
</dbReference>
<evidence type="ECO:0000256" key="1">
    <source>
        <dbReference type="ARBA" id="ARBA00022737"/>
    </source>
</evidence>